<evidence type="ECO:0000313" key="9">
    <source>
        <dbReference type="EMBL" id="RDS81660.1"/>
    </source>
</evidence>
<dbReference type="NCBIfam" id="TIGR03025">
    <property type="entry name" value="EPS_sugtrans"/>
    <property type="match status" value="1"/>
</dbReference>
<feature type="transmembrane region" description="Helical" evidence="7">
    <location>
        <begin position="71"/>
        <end position="89"/>
    </location>
</feature>
<dbReference type="Pfam" id="PF13727">
    <property type="entry name" value="CoA_binding_3"/>
    <property type="match status" value="1"/>
</dbReference>
<evidence type="ECO:0000256" key="1">
    <source>
        <dbReference type="ARBA" id="ARBA00004141"/>
    </source>
</evidence>
<dbReference type="InterPro" id="IPR017475">
    <property type="entry name" value="EPS_sugar_tfrase"/>
</dbReference>
<evidence type="ECO:0000256" key="6">
    <source>
        <dbReference type="ARBA" id="ARBA00023136"/>
    </source>
</evidence>
<evidence type="ECO:0000256" key="7">
    <source>
        <dbReference type="SAM" id="Phobius"/>
    </source>
</evidence>
<feature type="transmembrane region" description="Helical" evidence="7">
    <location>
        <begin position="7"/>
        <end position="26"/>
    </location>
</feature>
<dbReference type="InterPro" id="IPR003362">
    <property type="entry name" value="Bact_transf"/>
</dbReference>
<dbReference type="GO" id="GO:0089702">
    <property type="term" value="F:undecaprenyl-phosphate glucose phosphotransferase activity"/>
    <property type="evidence" value="ECO:0007669"/>
    <property type="project" value="UniProtKB-EC"/>
</dbReference>
<dbReference type="RefSeq" id="WP_115495530.1">
    <property type="nucleotide sequence ID" value="NZ_QRBE01000005.1"/>
</dbReference>
<feature type="domain" description="Bacterial sugar transferase" evidence="8">
    <location>
        <begin position="267"/>
        <end position="451"/>
    </location>
</feature>
<evidence type="ECO:0000256" key="3">
    <source>
        <dbReference type="ARBA" id="ARBA00022679"/>
    </source>
</evidence>
<feature type="transmembrane region" description="Helical" evidence="7">
    <location>
        <begin position="38"/>
        <end position="59"/>
    </location>
</feature>
<dbReference type="EC" id="2.7.8.31" evidence="9"/>
<dbReference type="PANTHER" id="PTHR30576">
    <property type="entry name" value="COLANIC BIOSYNTHESIS UDP-GLUCOSE LIPID CARRIER TRANSFERASE"/>
    <property type="match status" value="1"/>
</dbReference>
<comment type="similarity">
    <text evidence="2">Belongs to the bacterial sugar transferase family.</text>
</comment>
<organism evidence="9 10">
    <name type="scientific">Dyella monticola</name>
    <dbReference type="NCBI Taxonomy" id="1927958"/>
    <lineage>
        <taxon>Bacteria</taxon>
        <taxon>Pseudomonadati</taxon>
        <taxon>Pseudomonadota</taxon>
        <taxon>Gammaproteobacteria</taxon>
        <taxon>Lysobacterales</taxon>
        <taxon>Rhodanobacteraceae</taxon>
        <taxon>Dyella</taxon>
    </lineage>
</organism>
<sequence>MITMYAVIWMMLDLLWMMAGAWFAYVCASGPSAPWQEWETMLVGAGSPLLLAAFAMTGVYARKRRKKSDGVTHRIVPLSILAWVIASRATVSMKMHHPHVFAWLDLWLVATTILTVVSRLILGKWMDRIGHDRSRPQRVVIAGDAAYLSTWLQTGRVKPDEYAVVAALAADATSPLNANIPVLGDFENLVAKAKNHDFDELWLALPMSRQTEISRYVMALQHHFINIRLFADAQNIPLFNPAATTFAGTAFIDLVTSSSDQKDAWSKSLFDRLFALMVLLALLPMLALIAILIKGSSRGPVFFRQRRKGVDGREFTILKFRSMYVHREKPGQLTQASKNDHRVTSIGRLLRKTSLDELPQFINVLFGQMSVVGPRPHAVEHDDLYMRLIDGYMYRYRIKPGITGWAQINGARGETAKVELMARRVALDLFYIQHWSFWLDVKIVVMTIFKGFVAKNAH</sequence>
<dbReference type="Pfam" id="PF02397">
    <property type="entry name" value="Bac_transf"/>
    <property type="match status" value="1"/>
</dbReference>
<keyword evidence="6 7" id="KW-0472">Membrane</keyword>
<proteinExistence type="inferred from homology"/>
<gene>
    <name evidence="9" type="ORF">DWU98_10555</name>
</gene>
<dbReference type="Gene3D" id="3.40.50.720">
    <property type="entry name" value="NAD(P)-binding Rossmann-like Domain"/>
    <property type="match status" value="1"/>
</dbReference>
<evidence type="ECO:0000256" key="2">
    <source>
        <dbReference type="ARBA" id="ARBA00006464"/>
    </source>
</evidence>
<dbReference type="InterPro" id="IPR017473">
    <property type="entry name" value="Undecaprenyl-P_gluc_Ptfrase"/>
</dbReference>
<dbReference type="NCBIfam" id="TIGR03023">
    <property type="entry name" value="WcaJ_sugtrans"/>
    <property type="match status" value="1"/>
</dbReference>
<dbReference type="Proteomes" id="UP000254258">
    <property type="component" value="Unassembled WGS sequence"/>
</dbReference>
<keyword evidence="3 9" id="KW-0808">Transferase</keyword>
<comment type="subcellular location">
    <subcellularLocation>
        <location evidence="1">Membrane</location>
        <topology evidence="1">Multi-pass membrane protein</topology>
    </subcellularLocation>
</comment>
<keyword evidence="10" id="KW-1185">Reference proteome</keyword>
<dbReference type="GO" id="GO:0016020">
    <property type="term" value="C:membrane"/>
    <property type="evidence" value="ECO:0007669"/>
    <property type="project" value="UniProtKB-SubCell"/>
</dbReference>
<dbReference type="EMBL" id="QRBE01000005">
    <property type="protein sequence ID" value="RDS81660.1"/>
    <property type="molecule type" value="Genomic_DNA"/>
</dbReference>
<evidence type="ECO:0000313" key="10">
    <source>
        <dbReference type="Proteomes" id="UP000254258"/>
    </source>
</evidence>
<evidence type="ECO:0000256" key="4">
    <source>
        <dbReference type="ARBA" id="ARBA00022692"/>
    </source>
</evidence>
<accession>A0A370X048</accession>
<evidence type="ECO:0000259" key="8">
    <source>
        <dbReference type="Pfam" id="PF02397"/>
    </source>
</evidence>
<dbReference type="PANTHER" id="PTHR30576:SF0">
    <property type="entry name" value="UNDECAPRENYL-PHOSPHATE N-ACETYLGALACTOSAMINYL 1-PHOSPHATE TRANSFERASE-RELATED"/>
    <property type="match status" value="1"/>
</dbReference>
<protein>
    <submittedName>
        <fullName evidence="9">Undecaprenyl-phosphate glucose phosphotransferase</fullName>
        <ecNumber evidence="9">2.7.8.31</ecNumber>
    </submittedName>
</protein>
<reference evidence="9 10" key="1">
    <citation type="submission" date="2018-07" db="EMBL/GenBank/DDBJ databases">
        <title>Dyella monticola sp. nov. and Dyella psychrodurans sp. nov. isolated from monsoon evergreen broad-leaved forest soil of Dinghu Mountain, China.</title>
        <authorList>
            <person name="Gao Z."/>
            <person name="Qiu L."/>
        </authorList>
    </citation>
    <scope>NUCLEOTIDE SEQUENCE [LARGE SCALE GENOMIC DNA]</scope>
    <source>
        <strain evidence="9 10">4G-K06</strain>
    </source>
</reference>
<comment type="caution">
    <text evidence="9">The sequence shown here is derived from an EMBL/GenBank/DDBJ whole genome shotgun (WGS) entry which is preliminary data.</text>
</comment>
<feature type="transmembrane region" description="Helical" evidence="7">
    <location>
        <begin position="101"/>
        <end position="122"/>
    </location>
</feature>
<name>A0A370X048_9GAMM</name>
<dbReference type="AlphaFoldDB" id="A0A370X048"/>
<keyword evidence="5 7" id="KW-1133">Transmembrane helix</keyword>
<evidence type="ECO:0000256" key="5">
    <source>
        <dbReference type="ARBA" id="ARBA00022989"/>
    </source>
</evidence>
<keyword evidence="4 7" id="KW-0812">Transmembrane</keyword>
<dbReference type="OrthoDB" id="9808602at2"/>
<feature type="transmembrane region" description="Helical" evidence="7">
    <location>
        <begin position="273"/>
        <end position="293"/>
    </location>
</feature>